<evidence type="ECO:0000313" key="1">
    <source>
        <dbReference type="EMBL" id="GAG30068.1"/>
    </source>
</evidence>
<proteinExistence type="predicted"/>
<dbReference type="AlphaFoldDB" id="X0X082"/>
<reference evidence="1" key="1">
    <citation type="journal article" date="2014" name="Front. Microbiol.">
        <title>High frequency of phylogenetically diverse reductive dehalogenase-homologous genes in deep subseafloor sedimentary metagenomes.</title>
        <authorList>
            <person name="Kawai M."/>
            <person name="Futagami T."/>
            <person name="Toyoda A."/>
            <person name="Takaki Y."/>
            <person name="Nishi S."/>
            <person name="Hori S."/>
            <person name="Arai W."/>
            <person name="Tsubouchi T."/>
            <person name="Morono Y."/>
            <person name="Uchiyama I."/>
            <person name="Ito T."/>
            <person name="Fujiyama A."/>
            <person name="Inagaki F."/>
            <person name="Takami H."/>
        </authorList>
    </citation>
    <scope>NUCLEOTIDE SEQUENCE</scope>
    <source>
        <strain evidence="1">Expedition CK06-06</strain>
    </source>
</reference>
<protein>
    <submittedName>
        <fullName evidence="1">Uncharacterized protein</fullName>
    </submittedName>
</protein>
<sequence length="58" mass="6198">MDVLPAVPRCRSRSISAGSVDRSFRKCSGISVPAVQHPWDPTVQSVKTVPSVAHAGIR</sequence>
<name>X0X082_9ZZZZ</name>
<feature type="non-terminal residue" evidence="1">
    <location>
        <position position="58"/>
    </location>
</feature>
<comment type="caution">
    <text evidence="1">The sequence shown here is derived from an EMBL/GenBank/DDBJ whole genome shotgun (WGS) entry which is preliminary data.</text>
</comment>
<organism evidence="1">
    <name type="scientific">marine sediment metagenome</name>
    <dbReference type="NCBI Taxonomy" id="412755"/>
    <lineage>
        <taxon>unclassified sequences</taxon>
        <taxon>metagenomes</taxon>
        <taxon>ecological metagenomes</taxon>
    </lineage>
</organism>
<gene>
    <name evidence="1" type="ORF">S01H1_73566</name>
</gene>
<accession>X0X082</accession>
<dbReference type="EMBL" id="BARS01049164">
    <property type="protein sequence ID" value="GAG30068.1"/>
    <property type="molecule type" value="Genomic_DNA"/>
</dbReference>